<accession>A0A7S2Y6A1</accession>
<dbReference type="Gene3D" id="1.25.40.20">
    <property type="entry name" value="Ankyrin repeat-containing domain"/>
    <property type="match status" value="1"/>
</dbReference>
<evidence type="ECO:0000313" key="1">
    <source>
        <dbReference type="EMBL" id="CAD9947610.1"/>
    </source>
</evidence>
<dbReference type="InterPro" id="IPR002110">
    <property type="entry name" value="Ankyrin_rpt"/>
</dbReference>
<dbReference type="InterPro" id="IPR036770">
    <property type="entry name" value="Ankyrin_rpt-contain_sf"/>
</dbReference>
<name>A0A7S2Y6A1_9STRA</name>
<protein>
    <submittedName>
        <fullName evidence="1">Uncharacterized protein</fullName>
    </submittedName>
</protein>
<sequence length="218" mass="25175">MKRSMYQRQANEPCEEIMASSTLIKAHKRPRVSIDLNAHPTETLKSLYFSSVKEQSTTTRPPQQHNDSCLDHYTLAVVNAIRSNDIETLRQMLEQGHSFQACNNQGEYLIHLACRRSNLATIQFLLDEAHVNPNVCDDLGRTILHDLCWRPQVATPLLEFLLPHLQPQLLIRKDVRGHAPFDYSRSHDWPQWNAFLTQSSTAQLICQPKQPKQQQQQQ</sequence>
<organism evidence="1">
    <name type="scientific">Entomoneis paludosa</name>
    <dbReference type="NCBI Taxonomy" id="265537"/>
    <lineage>
        <taxon>Eukaryota</taxon>
        <taxon>Sar</taxon>
        <taxon>Stramenopiles</taxon>
        <taxon>Ochrophyta</taxon>
        <taxon>Bacillariophyta</taxon>
        <taxon>Bacillariophyceae</taxon>
        <taxon>Bacillariophycidae</taxon>
        <taxon>Entomoneidaceae</taxon>
        <taxon>Entomoneis</taxon>
    </lineage>
</organism>
<dbReference type="EMBL" id="HBHT01005764">
    <property type="protein sequence ID" value="CAD9947610.1"/>
    <property type="molecule type" value="Transcribed_RNA"/>
</dbReference>
<dbReference type="AlphaFoldDB" id="A0A7S2Y6A1"/>
<dbReference type="Pfam" id="PF12796">
    <property type="entry name" value="Ank_2"/>
    <property type="match status" value="1"/>
</dbReference>
<proteinExistence type="predicted"/>
<gene>
    <name evidence="1" type="ORF">APAL1065_LOCUS3806</name>
</gene>
<dbReference type="SUPFAM" id="SSF48403">
    <property type="entry name" value="Ankyrin repeat"/>
    <property type="match status" value="1"/>
</dbReference>
<reference evidence="1" key="1">
    <citation type="submission" date="2021-01" db="EMBL/GenBank/DDBJ databases">
        <authorList>
            <person name="Corre E."/>
            <person name="Pelletier E."/>
            <person name="Niang G."/>
            <person name="Scheremetjew M."/>
            <person name="Finn R."/>
            <person name="Kale V."/>
            <person name="Holt S."/>
            <person name="Cochrane G."/>
            <person name="Meng A."/>
            <person name="Brown T."/>
            <person name="Cohen L."/>
        </authorList>
    </citation>
    <scope>NUCLEOTIDE SEQUENCE</scope>
    <source>
        <strain evidence="1">CCMP125</strain>
    </source>
</reference>